<dbReference type="EMBL" id="JACHIG010000001">
    <property type="protein sequence ID" value="MBB5031456.1"/>
    <property type="molecule type" value="Genomic_DNA"/>
</dbReference>
<feature type="compositionally biased region" description="Basic and acidic residues" evidence="1">
    <location>
        <begin position="78"/>
        <end position="89"/>
    </location>
</feature>
<feature type="compositionally biased region" description="Basic and acidic residues" evidence="1">
    <location>
        <begin position="694"/>
        <end position="705"/>
    </location>
</feature>
<proteinExistence type="predicted"/>
<gene>
    <name evidence="2" type="ORF">HNQ65_001010</name>
</gene>
<protein>
    <submittedName>
        <fullName evidence="2">Uncharacterized protein</fullName>
    </submittedName>
</protein>
<accession>A0A7W7Y877</accession>
<dbReference type="Proteomes" id="UP000590740">
    <property type="component" value="Unassembled WGS sequence"/>
</dbReference>
<evidence type="ECO:0000313" key="3">
    <source>
        <dbReference type="Proteomes" id="UP000590740"/>
    </source>
</evidence>
<feature type="region of interest" description="Disordered" evidence="1">
    <location>
        <begin position="694"/>
        <end position="734"/>
    </location>
</feature>
<evidence type="ECO:0000256" key="1">
    <source>
        <dbReference type="SAM" id="MobiDB-lite"/>
    </source>
</evidence>
<feature type="region of interest" description="Disordered" evidence="1">
    <location>
        <begin position="75"/>
        <end position="96"/>
    </location>
</feature>
<reference evidence="2 3" key="1">
    <citation type="submission" date="2020-08" db="EMBL/GenBank/DDBJ databases">
        <title>Genomic Encyclopedia of Type Strains, Phase IV (KMG-IV): sequencing the most valuable type-strain genomes for metagenomic binning, comparative biology and taxonomic classification.</title>
        <authorList>
            <person name="Goeker M."/>
        </authorList>
    </citation>
    <scope>NUCLEOTIDE SEQUENCE [LARGE SCALE GENOMIC DNA]</scope>
    <source>
        <strain evidence="2 3">DSM 12252</strain>
    </source>
</reference>
<organism evidence="2 3">
    <name type="scientific">Prosthecobacter vanneervenii</name>
    <dbReference type="NCBI Taxonomy" id="48466"/>
    <lineage>
        <taxon>Bacteria</taxon>
        <taxon>Pseudomonadati</taxon>
        <taxon>Verrucomicrobiota</taxon>
        <taxon>Verrucomicrobiia</taxon>
        <taxon>Verrucomicrobiales</taxon>
        <taxon>Verrucomicrobiaceae</taxon>
        <taxon>Prosthecobacter</taxon>
    </lineage>
</organism>
<evidence type="ECO:0000313" key="2">
    <source>
        <dbReference type="EMBL" id="MBB5031456.1"/>
    </source>
</evidence>
<keyword evidence="3" id="KW-1185">Reference proteome</keyword>
<dbReference type="AlphaFoldDB" id="A0A7W7Y877"/>
<sequence length="1013" mass="108612">MMRSALVLLSCALVFSGETICLGESPPAAAQAQPPKQSFWKRLFQRSGGKEEAVEEEAGMGEGDMVAPHFYQHARNTAHPESRPSDQPRVDVTSGFNQKPDNLNGKLFSRINLNPKNWLSGLGTLFTFREPKNQDDVASVHLAFLGIRPWGEIKSELETKFTLDGATALTKVLPVVGAASSSLLDVDNAAVRLSGPAAPNAPSLNNAPATPTSLIPADPSAALATGISGVTPRSATLGQETIMQYRAAQALMQNVALLNNTIKNAPLNKKYEPYVVSLQVTLMPYSRDQPYDVYTDITFLDALSDGHTHSGNEKKLVPRVVPLLVTDDLESVSSSRASRKIMQLNAALAAAVPQISGSGSYQKYKDAMEKFMGEETNALVTVARMQDNIFRVRFGASVQATKKKYAVIPQAHTIHLLLLYPKTAGKDTEEQFYTCNAVAITELREASTGNLLRKPRLGEIQTAFSDAVKPLVDAQIFKPELYRADNLLELTNYVRLNDYVSFQNLAVDLLTRNMNWLMSTDLSNQALSYPVAPTPAYPAGYSILLSKERDYEKKSRDLVMMLWSSLSQIFGRSFYSTDTVDLPVAKHPKLAQHPGSVLATDDGTKLTLRYTGLKNLDATTLPEVKVQLNVSPTEWRPYSGVMLPPASPKPGAGADEQAKRDAITQADEATNAAIQKAAMAKAEADAKALLHKAAEDTHQQARKAAETAQKTAAEKTKHSKKVAADPKATPAAKEAAAREETDALAAATAAKKAEADLKAAAEKAAADAVAAAQAAANAVQELFAKEDADSKAHDSLPLLHEPVTLLPTKALSLDATSALLVEFESLKKYNKDPEKASYVMQVEVPETKPALVNLQRTTPTADKPTPAKSGASLKASTMTITKKADGTGTYSFSLVIKSAGYKNYTLSLNGAGLATQTLSPVQLATGPNAATPVVQQTGDGEYSITSNNPAPAETTPLALQCQIPLSLQNFDASNKLFITVSAGEKINPKDNSVPPEDPAKLEVNVVEAPASGK</sequence>
<name>A0A7W7Y877_9BACT</name>
<dbReference type="RefSeq" id="WP_184338378.1">
    <property type="nucleotide sequence ID" value="NZ_JACHIG010000001.1"/>
</dbReference>
<feature type="compositionally biased region" description="Low complexity" evidence="1">
    <location>
        <begin position="725"/>
        <end position="734"/>
    </location>
</feature>
<comment type="caution">
    <text evidence="2">The sequence shown here is derived from an EMBL/GenBank/DDBJ whole genome shotgun (WGS) entry which is preliminary data.</text>
</comment>